<evidence type="ECO:0000313" key="12">
    <source>
        <dbReference type="Proteomes" id="UP001203297"/>
    </source>
</evidence>
<dbReference type="InterPro" id="IPR011047">
    <property type="entry name" value="Quinoprotein_ADH-like_sf"/>
</dbReference>
<feature type="compositionally biased region" description="Polar residues" evidence="9">
    <location>
        <begin position="949"/>
        <end position="965"/>
    </location>
</feature>
<accession>A0AAD4MGI0</accession>
<comment type="caution">
    <text evidence="11">The sequence shown here is derived from an EMBL/GenBank/DDBJ whole genome shotgun (WGS) entry which is preliminary data.</text>
</comment>
<dbReference type="SUPFAM" id="SSF50998">
    <property type="entry name" value="Quinoprotein alcohol dehydrogenase-like"/>
    <property type="match status" value="1"/>
</dbReference>
<evidence type="ECO:0000313" key="11">
    <source>
        <dbReference type="EMBL" id="KAI0308137.1"/>
    </source>
</evidence>
<dbReference type="Proteomes" id="UP001203297">
    <property type="component" value="Unassembled WGS sequence"/>
</dbReference>
<feature type="repeat" description="WD" evidence="8">
    <location>
        <begin position="259"/>
        <end position="283"/>
    </location>
</feature>
<dbReference type="SUPFAM" id="SSF50978">
    <property type="entry name" value="WD40 repeat-like"/>
    <property type="match status" value="1"/>
</dbReference>
<evidence type="ECO:0000256" key="8">
    <source>
        <dbReference type="PROSITE-ProRule" id="PRU00221"/>
    </source>
</evidence>
<feature type="domain" description="WD repeat-containing protein 75 second beta-propeller" evidence="10">
    <location>
        <begin position="417"/>
        <end position="705"/>
    </location>
</feature>
<evidence type="ECO:0000256" key="4">
    <source>
        <dbReference type="ARBA" id="ARBA00022574"/>
    </source>
</evidence>
<comment type="subcellular location">
    <subcellularLocation>
        <location evidence="1">Nucleus</location>
        <location evidence="1">Nucleolus</location>
    </subcellularLocation>
</comment>
<dbReference type="PANTHER" id="PTHR44215">
    <property type="entry name" value="WD REPEAT-CONTAINING PROTEIN 75"/>
    <property type="match status" value="1"/>
</dbReference>
<dbReference type="Pfam" id="PF23869">
    <property type="entry name" value="Beta-prop_WDR75_1st"/>
    <property type="match status" value="1"/>
</dbReference>
<evidence type="ECO:0000256" key="9">
    <source>
        <dbReference type="SAM" id="MobiDB-lite"/>
    </source>
</evidence>
<gene>
    <name evidence="11" type="ORF">B0F90DRAFT_1914826</name>
</gene>
<evidence type="ECO:0000256" key="3">
    <source>
        <dbReference type="ARBA" id="ARBA00022552"/>
    </source>
</evidence>
<dbReference type="GO" id="GO:0032040">
    <property type="term" value="C:small-subunit processome"/>
    <property type="evidence" value="ECO:0007669"/>
    <property type="project" value="InterPro"/>
</dbReference>
<keyword evidence="5" id="KW-0677">Repeat</keyword>
<keyword evidence="4 8" id="KW-0853">WD repeat</keyword>
<name>A0AAD4MGI0_9AGAM</name>
<proteinExistence type="predicted"/>
<feature type="compositionally biased region" description="Basic residues" evidence="9">
    <location>
        <begin position="979"/>
        <end position="989"/>
    </location>
</feature>
<evidence type="ECO:0000256" key="2">
    <source>
        <dbReference type="ARBA" id="ARBA00022517"/>
    </source>
</evidence>
<dbReference type="Gene3D" id="2.130.10.10">
    <property type="entry name" value="YVTN repeat-like/Quinoprotein amine dehydrogenase"/>
    <property type="match status" value="3"/>
</dbReference>
<reference evidence="11" key="1">
    <citation type="journal article" date="2022" name="New Phytol.">
        <title>Evolutionary transition to the ectomycorrhizal habit in the genomes of a hyperdiverse lineage of mushroom-forming fungi.</title>
        <authorList>
            <person name="Looney B."/>
            <person name="Miyauchi S."/>
            <person name="Morin E."/>
            <person name="Drula E."/>
            <person name="Courty P.E."/>
            <person name="Kohler A."/>
            <person name="Kuo A."/>
            <person name="LaButti K."/>
            <person name="Pangilinan J."/>
            <person name="Lipzen A."/>
            <person name="Riley R."/>
            <person name="Andreopoulos W."/>
            <person name="He G."/>
            <person name="Johnson J."/>
            <person name="Nolan M."/>
            <person name="Tritt A."/>
            <person name="Barry K.W."/>
            <person name="Grigoriev I.V."/>
            <person name="Nagy L.G."/>
            <person name="Hibbett D."/>
            <person name="Henrissat B."/>
            <person name="Matheny P.B."/>
            <person name="Labbe J."/>
            <person name="Martin F.M."/>
        </authorList>
    </citation>
    <scope>NUCLEOTIDE SEQUENCE</scope>
    <source>
        <strain evidence="11">BPL690</strain>
    </source>
</reference>
<keyword evidence="6" id="KW-0804">Transcription</keyword>
<dbReference type="GO" id="GO:0006364">
    <property type="term" value="P:rRNA processing"/>
    <property type="evidence" value="ECO:0007669"/>
    <property type="project" value="UniProtKB-KW"/>
</dbReference>
<feature type="compositionally biased region" description="Polar residues" evidence="9">
    <location>
        <begin position="916"/>
        <end position="938"/>
    </location>
</feature>
<dbReference type="InterPro" id="IPR015943">
    <property type="entry name" value="WD40/YVTN_repeat-like_dom_sf"/>
</dbReference>
<feature type="repeat" description="WD" evidence="8">
    <location>
        <begin position="306"/>
        <end position="347"/>
    </location>
</feature>
<dbReference type="PROSITE" id="PS50082">
    <property type="entry name" value="WD_REPEATS_2"/>
    <property type="match status" value="3"/>
</dbReference>
<feature type="repeat" description="WD" evidence="8">
    <location>
        <begin position="103"/>
        <end position="145"/>
    </location>
</feature>
<dbReference type="PANTHER" id="PTHR44215:SF1">
    <property type="entry name" value="WD REPEAT-CONTAINING PROTEIN 75"/>
    <property type="match status" value="1"/>
</dbReference>
<dbReference type="Pfam" id="PF23769">
    <property type="entry name" value="Beta-prop_WDR75_2nd"/>
    <property type="match status" value="1"/>
</dbReference>
<dbReference type="InterPro" id="IPR011044">
    <property type="entry name" value="Quino_amine_DH_bsu"/>
</dbReference>
<dbReference type="GO" id="GO:0003723">
    <property type="term" value="F:RNA binding"/>
    <property type="evidence" value="ECO:0007669"/>
    <property type="project" value="InterPro"/>
</dbReference>
<evidence type="ECO:0000259" key="10">
    <source>
        <dbReference type="Pfam" id="PF23769"/>
    </source>
</evidence>
<feature type="region of interest" description="Disordered" evidence="9">
    <location>
        <begin position="916"/>
        <end position="989"/>
    </location>
</feature>
<evidence type="ECO:0000256" key="7">
    <source>
        <dbReference type="ARBA" id="ARBA00023242"/>
    </source>
</evidence>
<dbReference type="InterPro" id="IPR053826">
    <property type="entry name" value="WDR75"/>
</dbReference>
<sequence>MIPSISNDIRTSQKPSKTRRHRRSKPKDRENLPEGPTQASASVSAEQLKSWPWFPITESSTTKHPVVFTKDGSYFFSIVGSSVKIHSTASGLVVSTLSTKRDIRSHTDTITSAVLNPHNAYQLITGSLDGHIKVWDFLDGILLQTIGVGHPIRHIAAHEQWKDFLFVAVARPSKKKKGNRGDDNGVVLRVSLRPSPVTLGLPVQTPSESLLVGKTRTTHGLAVSAGGSWLVAVGGHKAYIAPTSNLKVGFTKFVSPEALTCLTFHPTEEYFATGDEKGNIRLWYCLNENIAVPKADVEKRAPTTTLHWHAHAVSALTFTPNGAYLLSGGEESVLVVWQIHSGKKEFVPRVGAPIYSVAISKTPNDEEEYLLGLADTSLVFINAGKLTTSRSYSGIKLGKYPAISHNRPSMSVPTPLTVHSLSSTLILPSSHPSSLQTYSPSSSKVISELEVSPSNRISRRDEKTLEPLRVERAVVSPSGEWLATIDSREGDECFRGEIYLKVWRWETSSELWILNTRIDRPHGLAKVTSVVFSPNDVSGSGICLVTSGEDGNVKSWRIRSVIDKKTGTTDVFWVVRSSLTFKRETPWSVSWSPDGSLLAVAFGTFVAIYDPISNALIRAFTALELRGRVYSVHFLGNEGRFLVVAGCSDVVLWDLVEQKVQWHHRSVHPISAIVTHPQDRRFVIFHSQPPRSTVLIFGHSTNNPHNTYTLPFMLRNIVWYPRLPSKARETSTFHLVGITDKWDVVFIGDGVHPLAGEGSVTRGLRAGSQESHKRTLFQDIFGDSALSGAPVLQKQAADARTSRFWNGKEITNILDGPAYLIPPLETFFDPLLSHFLTPRPLKDETGNVPGAPGSEKKVSMDVDEPHDLLVSAARTKRLVDDPEMEALIELFRRHGVKGRQRLTQLRANGLTYWNSALSPAPRGQTSNVQTSNGHQTMNGHPRTPKPKISISTQPSTVISIDSSPEGSARTVVASSPAKTGRKRKISAAL</sequence>
<dbReference type="PROSITE" id="PS50294">
    <property type="entry name" value="WD_REPEATS_REGION"/>
    <property type="match status" value="2"/>
</dbReference>
<protein>
    <submittedName>
        <fullName evidence="11">WD40 repeat-like protein</fullName>
    </submittedName>
</protein>
<dbReference type="AlphaFoldDB" id="A0AAD4MGI0"/>
<evidence type="ECO:0000256" key="6">
    <source>
        <dbReference type="ARBA" id="ARBA00023163"/>
    </source>
</evidence>
<feature type="compositionally biased region" description="Polar residues" evidence="9">
    <location>
        <begin position="1"/>
        <end position="15"/>
    </location>
</feature>
<feature type="compositionally biased region" description="Basic residues" evidence="9">
    <location>
        <begin position="16"/>
        <end position="26"/>
    </location>
</feature>
<keyword evidence="2" id="KW-0690">Ribosome biogenesis</keyword>
<dbReference type="InterPro" id="IPR057644">
    <property type="entry name" value="Beta-prop_WDR75_2nd"/>
</dbReference>
<evidence type="ECO:0000256" key="5">
    <source>
        <dbReference type="ARBA" id="ARBA00022737"/>
    </source>
</evidence>
<dbReference type="SMART" id="SM00320">
    <property type="entry name" value="WD40"/>
    <property type="match status" value="6"/>
</dbReference>
<evidence type="ECO:0000256" key="1">
    <source>
        <dbReference type="ARBA" id="ARBA00004604"/>
    </source>
</evidence>
<keyword evidence="3" id="KW-0698">rRNA processing</keyword>
<keyword evidence="12" id="KW-1185">Reference proteome</keyword>
<feature type="region of interest" description="Disordered" evidence="9">
    <location>
        <begin position="1"/>
        <end position="44"/>
    </location>
</feature>
<organism evidence="11 12">
    <name type="scientific">Multifurca ochricompacta</name>
    <dbReference type="NCBI Taxonomy" id="376703"/>
    <lineage>
        <taxon>Eukaryota</taxon>
        <taxon>Fungi</taxon>
        <taxon>Dikarya</taxon>
        <taxon>Basidiomycota</taxon>
        <taxon>Agaricomycotina</taxon>
        <taxon>Agaricomycetes</taxon>
        <taxon>Russulales</taxon>
        <taxon>Russulaceae</taxon>
        <taxon>Multifurca</taxon>
    </lineage>
</organism>
<dbReference type="InterPro" id="IPR036322">
    <property type="entry name" value="WD40_repeat_dom_sf"/>
</dbReference>
<dbReference type="GO" id="GO:2000234">
    <property type="term" value="P:positive regulation of rRNA processing"/>
    <property type="evidence" value="ECO:0007669"/>
    <property type="project" value="TreeGrafter"/>
</dbReference>
<dbReference type="InterPro" id="IPR001680">
    <property type="entry name" value="WD40_rpt"/>
</dbReference>
<keyword evidence="7" id="KW-0539">Nucleus</keyword>
<dbReference type="EMBL" id="WTXG01000001">
    <property type="protein sequence ID" value="KAI0308137.1"/>
    <property type="molecule type" value="Genomic_DNA"/>
</dbReference>
<dbReference type="GO" id="GO:0045943">
    <property type="term" value="P:positive regulation of transcription by RNA polymerase I"/>
    <property type="evidence" value="ECO:0007669"/>
    <property type="project" value="InterPro"/>
</dbReference>
<dbReference type="SUPFAM" id="SSF50969">
    <property type="entry name" value="YVTN repeat-like/Quinoprotein amine dehydrogenase"/>
    <property type="match status" value="1"/>
</dbReference>